<dbReference type="InterPro" id="IPR015421">
    <property type="entry name" value="PyrdxlP-dep_Trfase_major"/>
</dbReference>
<evidence type="ECO:0000313" key="2">
    <source>
        <dbReference type="EMBL" id="MBM7703021.1"/>
    </source>
</evidence>
<dbReference type="EC" id="2.6.1.102" evidence="2"/>
<keyword evidence="2" id="KW-0808">Transferase</keyword>
<dbReference type="Pfam" id="PF01041">
    <property type="entry name" value="DegT_DnrJ_EryC1"/>
    <property type="match status" value="1"/>
</dbReference>
<reference evidence="2 3" key="1">
    <citation type="submission" date="2021-01" db="EMBL/GenBank/DDBJ databases">
        <title>Genomic Encyclopedia of Type Strains, Phase IV (KMG-IV): sequencing the most valuable type-strain genomes for metagenomic binning, comparative biology and taxonomic classification.</title>
        <authorList>
            <person name="Goeker M."/>
        </authorList>
    </citation>
    <scope>NUCLEOTIDE SEQUENCE [LARGE SCALE GENOMIC DNA]</scope>
    <source>
        <strain evidence="2 3">DSM 104297</strain>
    </source>
</reference>
<proteinExistence type="inferred from homology"/>
<dbReference type="RefSeq" id="WP_205186477.1">
    <property type="nucleotide sequence ID" value="NZ_JAFBFC010000003.1"/>
</dbReference>
<protein>
    <submittedName>
        <fullName evidence="2">Perosamine synthetase</fullName>
        <ecNumber evidence="2">2.6.1.102</ecNumber>
    </submittedName>
</protein>
<dbReference type="PANTHER" id="PTHR30244">
    <property type="entry name" value="TRANSAMINASE"/>
    <property type="match status" value="1"/>
</dbReference>
<dbReference type="Gene3D" id="3.90.1150.10">
    <property type="entry name" value="Aspartate Aminotransferase, domain 1"/>
    <property type="match status" value="1"/>
</dbReference>
<accession>A0ABS2QW91</accession>
<dbReference type="CDD" id="cd00616">
    <property type="entry name" value="AHBA_syn"/>
    <property type="match status" value="1"/>
</dbReference>
<dbReference type="InterPro" id="IPR000653">
    <property type="entry name" value="DegT/StrS_aminotransferase"/>
</dbReference>
<gene>
    <name evidence="2" type="ORF">JOC83_001868</name>
</gene>
<keyword evidence="3" id="KW-1185">Reference proteome</keyword>
<keyword evidence="1" id="KW-0663">Pyridoxal phosphate</keyword>
<dbReference type="PANTHER" id="PTHR30244:SF39">
    <property type="entry name" value="BLR3650 PROTEIN"/>
    <property type="match status" value="1"/>
</dbReference>
<dbReference type="EMBL" id="JAFBFC010000003">
    <property type="protein sequence ID" value="MBM7703021.1"/>
    <property type="molecule type" value="Genomic_DNA"/>
</dbReference>
<sequence length="372" mass="41843">MQIPLSKPDITNLEIQYVTDVLKSGNLSLGDKVRAFEQKFEEWLRISHAVAMNSGTSALHVAVKSLGLKPGDEVITSPYSFVASSNCLLFEGVKPVFVDVHPDTTVMNEDLIEAAITDKTKAILVVHIFGHPCNMEKIMDIANRYQLKVIEDACESIGATWNGQYTGTFGDISVFAFYPNKQMTTGEGGMLVTNNTHIYEMAKSLRNQGRSVKNEWLVHERLGYNYRLSDVHAAIGVAQMERIQDILTKREQAATRYHTLIQKHTVPVTHLQCHPAATISWFVYPILLPNQVNRDEVMAKLSEKGVQTKPYFPSIHLQSFYQDMLNTKTGDFPVSEMLAQRSLALPFFNNITMEEQTYVIETLLSILKEQGA</sequence>
<organism evidence="2 3">
    <name type="scientific">Priestia iocasae</name>
    <dbReference type="NCBI Taxonomy" id="2291674"/>
    <lineage>
        <taxon>Bacteria</taxon>
        <taxon>Bacillati</taxon>
        <taxon>Bacillota</taxon>
        <taxon>Bacilli</taxon>
        <taxon>Bacillales</taxon>
        <taxon>Bacillaceae</taxon>
        <taxon>Priestia</taxon>
    </lineage>
</organism>
<dbReference type="InterPro" id="IPR015424">
    <property type="entry name" value="PyrdxlP-dep_Trfase"/>
</dbReference>
<dbReference type="GO" id="GO:0102933">
    <property type="term" value="F:GDP-4-dehydro-6-deoxy-D-mannose-4-aminotransferase activity"/>
    <property type="evidence" value="ECO:0007669"/>
    <property type="project" value="UniProtKB-EC"/>
</dbReference>
<evidence type="ECO:0000256" key="1">
    <source>
        <dbReference type="RuleBase" id="RU004508"/>
    </source>
</evidence>
<name>A0ABS2QW91_9BACI</name>
<dbReference type="SUPFAM" id="SSF53383">
    <property type="entry name" value="PLP-dependent transferases"/>
    <property type="match status" value="1"/>
</dbReference>
<dbReference type="Proteomes" id="UP000809829">
    <property type="component" value="Unassembled WGS sequence"/>
</dbReference>
<comment type="similarity">
    <text evidence="1">Belongs to the DegT/DnrJ/EryC1 family.</text>
</comment>
<dbReference type="PIRSF" id="PIRSF000390">
    <property type="entry name" value="PLP_StrS"/>
    <property type="match status" value="1"/>
</dbReference>
<keyword evidence="2" id="KW-0032">Aminotransferase</keyword>
<dbReference type="Gene3D" id="3.40.640.10">
    <property type="entry name" value="Type I PLP-dependent aspartate aminotransferase-like (Major domain)"/>
    <property type="match status" value="1"/>
</dbReference>
<evidence type="ECO:0000313" key="3">
    <source>
        <dbReference type="Proteomes" id="UP000809829"/>
    </source>
</evidence>
<dbReference type="InterPro" id="IPR015422">
    <property type="entry name" value="PyrdxlP-dep_Trfase_small"/>
</dbReference>
<comment type="caution">
    <text evidence="2">The sequence shown here is derived from an EMBL/GenBank/DDBJ whole genome shotgun (WGS) entry which is preliminary data.</text>
</comment>